<name>A0ABT9N9V2_9ACTO</name>
<dbReference type="SUPFAM" id="SSF54211">
    <property type="entry name" value="Ribosomal protein S5 domain 2-like"/>
    <property type="match status" value="1"/>
</dbReference>
<feature type="chain" id="PRO_5045094949" evidence="1">
    <location>
        <begin position="27"/>
        <end position="365"/>
    </location>
</feature>
<accession>A0ABT9N9V2</accession>
<dbReference type="PANTHER" id="PTHR10046">
    <property type="entry name" value="ATP DEPENDENT LON PROTEASE FAMILY MEMBER"/>
    <property type="match status" value="1"/>
</dbReference>
<keyword evidence="4" id="KW-1185">Reference proteome</keyword>
<dbReference type="InterPro" id="IPR027065">
    <property type="entry name" value="Lon_Prtase"/>
</dbReference>
<proteinExistence type="predicted"/>
<dbReference type="SUPFAM" id="SSF50156">
    <property type="entry name" value="PDZ domain-like"/>
    <property type="match status" value="1"/>
</dbReference>
<sequence>MNSKLLSAVTFGTVLLASLMMPSAYLVQSAGPALDTAGKFDGKQLVAVSGTDTYPSDTHLYMTTVSAVGTPENGAPVGVVLGTIFKGDEQAVPVRALYPEEATDAQVEKVNAQAMTSSQDTAAALAMELAGKKVTMDLQVSAVDPKVPSGAVLKEGDIIKRISAPTTGGKLVDVPTFLSLSKILFATTPGAKITLEVERGGKLEKATFATISAPKDGPYPQGSSLIGVGLSVKNVKYPGKVTYAVEGIGGPSAGNMFALEIYDQLTEGSLGGKRVIAGTGTVNWNGLVGPIGGIEHKLVGAAKQGATDFLAPVENCAETLGYEPEGMNVWAVRSTAEAIEAVKAIGEGKTAQLTSCQAYVHGQTV</sequence>
<organism evidence="3 4">
    <name type="scientific">Arcanobacterium wilhelmae</name>
    <dbReference type="NCBI Taxonomy" id="1803177"/>
    <lineage>
        <taxon>Bacteria</taxon>
        <taxon>Bacillati</taxon>
        <taxon>Actinomycetota</taxon>
        <taxon>Actinomycetes</taxon>
        <taxon>Actinomycetales</taxon>
        <taxon>Actinomycetaceae</taxon>
        <taxon>Arcanobacterium</taxon>
    </lineage>
</organism>
<dbReference type="InterPro" id="IPR014721">
    <property type="entry name" value="Ribsml_uS5_D2-typ_fold_subgr"/>
</dbReference>
<dbReference type="EMBL" id="JAUSQW010000001">
    <property type="protein sequence ID" value="MDP9800471.1"/>
    <property type="molecule type" value="Genomic_DNA"/>
</dbReference>
<dbReference type="RefSeq" id="WP_278057846.1">
    <property type="nucleotide sequence ID" value="NZ_CP121247.1"/>
</dbReference>
<evidence type="ECO:0000256" key="1">
    <source>
        <dbReference type="SAM" id="SignalP"/>
    </source>
</evidence>
<reference evidence="3 4" key="1">
    <citation type="submission" date="2023-07" db="EMBL/GenBank/DDBJ databases">
        <title>Sequencing the genomes of 1000 actinobacteria strains.</title>
        <authorList>
            <person name="Klenk H.-P."/>
        </authorList>
    </citation>
    <scope>NUCLEOTIDE SEQUENCE [LARGE SCALE GENOMIC DNA]</scope>
    <source>
        <strain evidence="3 4">DSM 102162</strain>
    </source>
</reference>
<gene>
    <name evidence="3" type="ORF">J2S49_000547</name>
</gene>
<dbReference type="InterPro" id="IPR020568">
    <property type="entry name" value="Ribosomal_Su5_D2-typ_SF"/>
</dbReference>
<keyword evidence="1" id="KW-0732">Signal</keyword>
<dbReference type="Gene3D" id="2.30.42.10">
    <property type="match status" value="1"/>
</dbReference>
<evidence type="ECO:0000313" key="3">
    <source>
        <dbReference type="EMBL" id="MDP9800471.1"/>
    </source>
</evidence>
<dbReference type="Gene3D" id="3.30.230.10">
    <property type="match status" value="1"/>
</dbReference>
<evidence type="ECO:0000313" key="4">
    <source>
        <dbReference type="Proteomes" id="UP001235966"/>
    </source>
</evidence>
<feature type="signal peptide" evidence="1">
    <location>
        <begin position="1"/>
        <end position="26"/>
    </location>
</feature>
<feature type="domain" description="Lon proteolytic" evidence="2">
    <location>
        <begin position="250"/>
        <end position="318"/>
    </location>
</feature>
<dbReference type="Proteomes" id="UP001235966">
    <property type="component" value="Unassembled WGS sequence"/>
</dbReference>
<comment type="caution">
    <text evidence="3">The sequence shown here is derived from an EMBL/GenBank/DDBJ whole genome shotgun (WGS) entry which is preliminary data.</text>
</comment>
<dbReference type="Pfam" id="PF05362">
    <property type="entry name" value="Lon_C"/>
    <property type="match status" value="1"/>
</dbReference>
<dbReference type="InterPro" id="IPR036034">
    <property type="entry name" value="PDZ_sf"/>
</dbReference>
<dbReference type="InterPro" id="IPR008269">
    <property type="entry name" value="Lon_proteolytic"/>
</dbReference>
<protein>
    <submittedName>
        <fullName evidence="3">PDZ domain-containing protein</fullName>
    </submittedName>
</protein>
<evidence type="ECO:0000259" key="2">
    <source>
        <dbReference type="Pfam" id="PF05362"/>
    </source>
</evidence>